<dbReference type="Pfam" id="PF01764">
    <property type="entry name" value="Lipase_3"/>
    <property type="match status" value="1"/>
</dbReference>
<evidence type="ECO:0000313" key="3">
    <source>
        <dbReference type="EMBL" id="XBJ30001.1"/>
    </source>
</evidence>
<organism evidence="3">
    <name type="scientific">Campylobacter sp. CCS1377</name>
    <dbReference type="NCBI Taxonomy" id="3158229"/>
    <lineage>
        <taxon>Bacteria</taxon>
        <taxon>Pseudomonadati</taxon>
        <taxon>Campylobacterota</taxon>
        <taxon>Epsilonproteobacteria</taxon>
        <taxon>Campylobacterales</taxon>
        <taxon>Campylobacteraceae</taxon>
        <taxon>Campylobacter</taxon>
    </lineage>
</organism>
<dbReference type="Gene3D" id="3.40.50.1820">
    <property type="entry name" value="alpha/beta hydrolase"/>
    <property type="match status" value="1"/>
</dbReference>
<proteinExistence type="predicted"/>
<accession>A0AAU7E9S2</accession>
<dbReference type="InterPro" id="IPR029058">
    <property type="entry name" value="AB_hydrolase_fold"/>
</dbReference>
<evidence type="ECO:0000259" key="2">
    <source>
        <dbReference type="Pfam" id="PF01764"/>
    </source>
</evidence>
<name>A0AAU7E9S2_9BACT</name>
<dbReference type="GO" id="GO:0006629">
    <property type="term" value="P:lipid metabolic process"/>
    <property type="evidence" value="ECO:0007669"/>
    <property type="project" value="InterPro"/>
</dbReference>
<sequence>MSKNIKTQEAKLDLITKFLDYANCADASYAMLQYVWENIEQDEKNNINKADKLTFGDKLKQDVATKNNKGEHGIKPKNTNTAYACAIQARFEQSKIIKIEPKYCISLVNTCFDSKEITLDNDISKVGLNDTLSKRTIDFVNRFRLLKHQPNTSSGFSATLFEDTKDNNQKIIIIRGTEPTSNFGIDILDADVDLALGKVPYNQYLDMIKFYSECVKEFPNIIKDKGLVIVGHSLGGALAQLLTLSLASVNSSANVKEVYTFNSPGAKELKALNLNQIYKIDEKIINSDNKEQALFYQIRTYKYQKSIEINLIGYDSNLFQNIKSYFHNKTNLKEHYIFIKTNIIYSKSTNYFYDIFEVDEVFINCVNKLLANLNAKNILATSDNTYHIETDTDSDADTSNAKEAIQGLGVDIDGKHYIVNLGDQFWDSHFLEPTIIELNHILNLMKNKEIDNLLEYNINKDKEELWTFIKYHNHILATARTRYDDYILSYSSIPKPSSDFLNSLEYLQVHYLPKEPKKPLFASSIQGFSSTQLQALEEYKTKKVKYDEDLREYEFHKIKYEKEKQAFNQKFEEYFLGITSYQNRLYSYKITQEKIILNAIIQQINQKDIAYFNLYSVIEFLKENKAYYKYIDLNEIQDLILNDLNNKLGYFYCLYVCINLIVSREDKNTYFTQTTAINNLGYSNDFTKIFILDKESLNDTYLDARKKLYKSINNLKEERNEKIKNIQDYLNKENSLQDNLNNQFNTQENDINLALEKIFSIEQFYDKNTNTIALKTNNIKIIFLDKVNLQDLQSNTNNTSFISMSNLIHIYDNHCDIFTKDRSVLDIKFIEEKYQIDFKSLDTKIFLNSTLLTGSTELPNNPFYFGELDKDNIIKQDIPSYYFSPKDESSGLGRLSIFYKNNELCLLNYSILEKSLNIKLECLSKQSLEYKDLISNTLKEQKTIQINKKQSIAKLHALLENQNLECIHGGKVILKSSKGKTFKDGGVPIMLESDLLNSSITGCPHTIANVSVPCTKVVNVKGSLSQKKVNREYAILQELISACITDKGFPLKVSFVPTKFKFDHSFDPKEGLGEQSKNQIELKEARLRMYYKEHKYQKDNLLITNLYLNDTLYQNEQGLDKLELSKNDLFNLNDINVLNTLKQDFSKDYEFKECKIKLGVHLLKLIFVIPKNIAKVYKSAYKEFENKDLGAGYFTELHEYNKDYRENENIIHHRVFLAPAKMQKIDFEIAKGLDEWLDNENVCCFNVYTKDYFNADDKDMSTSDNIKDNTNVIKSNNANFNENNTQEIIPDNVIRIETQDGSGEFIEIVFDDLEEWRNKSSGAIKPLFSPLGGIVDEALESLENVSIIGDALAMLGTVKNPKNAKNIIKKKSLTKDEVLQIVDKLPKNVRDKRRRIVENKEELDK</sequence>
<dbReference type="InterPro" id="IPR002921">
    <property type="entry name" value="Fungal_lipase-type"/>
</dbReference>
<feature type="domain" description="Fungal lipase-type" evidence="2">
    <location>
        <begin position="210"/>
        <end position="264"/>
    </location>
</feature>
<protein>
    <recommendedName>
        <fullName evidence="2">Fungal lipase-type domain-containing protein</fullName>
    </recommendedName>
</protein>
<reference evidence="3" key="1">
    <citation type="submission" date="2024-05" db="EMBL/GenBank/DDBJ databases">
        <title>Campylobacter coli isolated from environmental waters in Slovenia.</title>
        <authorList>
            <person name="Zautner A.E."/>
            <person name="Bunk B."/>
            <person name="Riedel T."/>
            <person name="Sproeer C."/>
        </authorList>
    </citation>
    <scope>NUCLEOTIDE SEQUENCE</scope>
    <source>
        <strain evidence="3">CCS1377</strain>
    </source>
</reference>
<gene>
    <name evidence="3" type="ORF">AAH949_04015</name>
</gene>
<evidence type="ECO:0000256" key="1">
    <source>
        <dbReference type="SAM" id="Coils"/>
    </source>
</evidence>
<dbReference type="RefSeq" id="WP_348519039.1">
    <property type="nucleotide sequence ID" value="NZ_CP155620.1"/>
</dbReference>
<dbReference type="SUPFAM" id="SSF53474">
    <property type="entry name" value="alpha/beta-Hydrolases"/>
    <property type="match status" value="1"/>
</dbReference>
<dbReference type="EMBL" id="CP155620">
    <property type="protein sequence ID" value="XBJ30001.1"/>
    <property type="molecule type" value="Genomic_DNA"/>
</dbReference>
<keyword evidence="1" id="KW-0175">Coiled coil</keyword>
<feature type="coiled-coil region" evidence="1">
    <location>
        <begin position="698"/>
        <end position="757"/>
    </location>
</feature>